<gene>
    <name evidence="2" type="ORF">AVDCRST_MAG59-695</name>
</gene>
<evidence type="ECO:0000313" key="2">
    <source>
        <dbReference type="EMBL" id="CAA9539444.1"/>
    </source>
</evidence>
<dbReference type="NCBIfam" id="TIGR00199">
    <property type="entry name" value="PncC_domain"/>
    <property type="match status" value="1"/>
</dbReference>
<dbReference type="Pfam" id="PF02464">
    <property type="entry name" value="CinA"/>
    <property type="match status" value="1"/>
</dbReference>
<dbReference type="AlphaFoldDB" id="A0A6J4U3L8"/>
<dbReference type="SUPFAM" id="SSF142433">
    <property type="entry name" value="CinA-like"/>
    <property type="match status" value="1"/>
</dbReference>
<organism evidence="2">
    <name type="scientific">uncultured Thermomicrobiales bacterium</name>
    <dbReference type="NCBI Taxonomy" id="1645740"/>
    <lineage>
        <taxon>Bacteria</taxon>
        <taxon>Pseudomonadati</taxon>
        <taxon>Thermomicrobiota</taxon>
        <taxon>Thermomicrobia</taxon>
        <taxon>Thermomicrobiales</taxon>
        <taxon>environmental samples</taxon>
    </lineage>
</organism>
<reference evidence="2" key="1">
    <citation type="submission" date="2020-02" db="EMBL/GenBank/DDBJ databases">
        <authorList>
            <person name="Meier V. D."/>
        </authorList>
    </citation>
    <scope>NUCLEOTIDE SEQUENCE</scope>
    <source>
        <strain evidence="2">AVDCRST_MAG59</strain>
    </source>
</reference>
<dbReference type="Gene3D" id="3.90.950.20">
    <property type="entry name" value="CinA-like"/>
    <property type="match status" value="1"/>
</dbReference>
<protein>
    <submittedName>
        <fullName evidence="2">C-terminal domain of CinA type S</fullName>
    </submittedName>
</protein>
<sequence length="185" mass="18279">MGRGGNAAGDRRGGDRPERQLFALLGDGSRGTVATAESLTGGGVAARLTAVAGSSAYVLGGIVAYANGAKADLLGVPPEILETRGAVSAECAQAMAAGARLAFGSDWAVATTGIAGPGGATARKPVGLVYVAAAGAGFDEVEEHHFEGDRAAVTAASVEAALRLLLAAVVAGSRNAPREQGRDDH</sequence>
<feature type="domain" description="CinA C-terminal" evidence="1">
    <location>
        <begin position="29"/>
        <end position="167"/>
    </location>
</feature>
<dbReference type="InterPro" id="IPR008136">
    <property type="entry name" value="CinA_C"/>
</dbReference>
<accession>A0A6J4U3L8</accession>
<evidence type="ECO:0000259" key="1">
    <source>
        <dbReference type="Pfam" id="PF02464"/>
    </source>
</evidence>
<name>A0A6J4U3L8_9BACT</name>
<dbReference type="InterPro" id="IPR036653">
    <property type="entry name" value="CinA-like_C"/>
</dbReference>
<dbReference type="EMBL" id="CADCWF010000034">
    <property type="protein sequence ID" value="CAA9539444.1"/>
    <property type="molecule type" value="Genomic_DNA"/>
</dbReference>
<proteinExistence type="predicted"/>